<reference evidence="1" key="1">
    <citation type="submission" date="2017-09" db="EMBL/GenBank/DDBJ databases">
        <title>Polyketide synthases of a Diaporthe helianthi virulent isolate.</title>
        <authorList>
            <person name="Baroncelli R."/>
        </authorList>
    </citation>
    <scope>NUCLEOTIDE SEQUENCE [LARGE SCALE GENOMIC DNA]</scope>
    <source>
        <strain evidence="1">7/96</strain>
    </source>
</reference>
<dbReference type="Pfam" id="PF17784">
    <property type="entry name" value="Sulfotransfer_4"/>
    <property type="match status" value="1"/>
</dbReference>
<evidence type="ECO:0008006" key="3">
    <source>
        <dbReference type="Google" id="ProtNLM"/>
    </source>
</evidence>
<evidence type="ECO:0000313" key="1">
    <source>
        <dbReference type="EMBL" id="POS76105.1"/>
    </source>
</evidence>
<dbReference type="EMBL" id="MAVT02000407">
    <property type="protein sequence ID" value="POS76105.1"/>
    <property type="molecule type" value="Genomic_DNA"/>
</dbReference>
<dbReference type="OrthoDB" id="408152at2759"/>
<organism evidence="1 2">
    <name type="scientific">Diaporthe helianthi</name>
    <dbReference type="NCBI Taxonomy" id="158607"/>
    <lineage>
        <taxon>Eukaryota</taxon>
        <taxon>Fungi</taxon>
        <taxon>Dikarya</taxon>
        <taxon>Ascomycota</taxon>
        <taxon>Pezizomycotina</taxon>
        <taxon>Sordariomycetes</taxon>
        <taxon>Sordariomycetidae</taxon>
        <taxon>Diaporthales</taxon>
        <taxon>Diaporthaceae</taxon>
        <taxon>Diaporthe</taxon>
    </lineage>
</organism>
<evidence type="ECO:0000313" key="2">
    <source>
        <dbReference type="Proteomes" id="UP000094444"/>
    </source>
</evidence>
<dbReference type="SUPFAM" id="SSF52540">
    <property type="entry name" value="P-loop containing nucleoside triphosphate hydrolases"/>
    <property type="match status" value="1"/>
</dbReference>
<keyword evidence="2" id="KW-1185">Reference proteome</keyword>
<proteinExistence type="predicted"/>
<dbReference type="InParanoid" id="A0A2P5I0R1"/>
<dbReference type="InterPro" id="IPR040632">
    <property type="entry name" value="Sulfotransfer_4"/>
</dbReference>
<protein>
    <recommendedName>
        <fullName evidence="3">NAD dependent epimerase/dehydratase</fullName>
    </recommendedName>
</protein>
<dbReference type="STRING" id="158607.A0A2P5I0R1"/>
<dbReference type="InterPro" id="IPR027417">
    <property type="entry name" value="P-loop_NTPase"/>
</dbReference>
<comment type="caution">
    <text evidence="1">The sequence shown here is derived from an EMBL/GenBank/DDBJ whole genome shotgun (WGS) entry which is preliminary data.</text>
</comment>
<dbReference type="Gene3D" id="3.40.50.300">
    <property type="entry name" value="P-loop containing nucleotide triphosphate hydrolases"/>
    <property type="match status" value="1"/>
</dbReference>
<gene>
    <name evidence="1" type="ORF">DHEL01_v205500</name>
</gene>
<dbReference type="PANTHER" id="PTHR36978">
    <property type="entry name" value="P-LOOP CONTAINING NUCLEOTIDE TRIPHOSPHATE HYDROLASE"/>
    <property type="match status" value="1"/>
</dbReference>
<dbReference type="Proteomes" id="UP000094444">
    <property type="component" value="Unassembled WGS sequence"/>
</dbReference>
<dbReference type="AlphaFoldDB" id="A0A2P5I0R1"/>
<name>A0A2P5I0R1_DIAHE</name>
<dbReference type="PANTHER" id="PTHR36978:SF4">
    <property type="entry name" value="P-LOOP CONTAINING NUCLEOSIDE TRIPHOSPHATE HYDROLASE PROTEIN"/>
    <property type="match status" value="1"/>
</dbReference>
<accession>A0A2P5I0R1</accession>
<sequence>MASKPRLIDSVDKVRTRPMRLLLLGLPRTGTESLNAALEELGFNVFSFKAMWPTWEESIPLWTEAIEAKYHGRCKPYGREEFDKLLGDFDVVKCPHALIFAEDLAEAYPEAKIIVTTRPYEPWRASMDRTLFALRRSLVFRLLHRLDPFRAAWWPFLRLVIDTAYGGWAEAVPGQAPYDAHRKRVDAIVGDNPGRMLRFSGPKDGWVPLCDFLGLPVPETPYPWKNSGADFWEAQGHREGERLLLRKLATRVSVVTGLALTLYWLIRATSHYSYGAYQTHQLEPPLSALKE</sequence>